<feature type="compositionally biased region" description="Polar residues" evidence="10">
    <location>
        <begin position="1092"/>
        <end position="1114"/>
    </location>
</feature>
<dbReference type="GO" id="GO:0003723">
    <property type="term" value="F:RNA binding"/>
    <property type="evidence" value="ECO:0007669"/>
    <property type="project" value="TreeGrafter"/>
</dbReference>
<feature type="compositionally biased region" description="Gly residues" evidence="10">
    <location>
        <begin position="351"/>
        <end position="386"/>
    </location>
</feature>
<comment type="subcellular location">
    <subcellularLocation>
        <location evidence="1">Nucleus</location>
        <location evidence="1">Nuclear pore complex</location>
    </subcellularLocation>
</comment>
<feature type="compositionally biased region" description="Gly residues" evidence="10">
    <location>
        <begin position="507"/>
        <end position="523"/>
    </location>
</feature>
<feature type="compositionally biased region" description="Polar residues" evidence="10">
    <location>
        <begin position="1183"/>
        <end position="1197"/>
    </location>
</feature>
<evidence type="ECO:0000313" key="13">
    <source>
        <dbReference type="Proteomes" id="UP000249619"/>
    </source>
</evidence>
<feature type="compositionally biased region" description="Polar residues" evidence="10">
    <location>
        <begin position="1269"/>
        <end position="1281"/>
    </location>
</feature>
<dbReference type="GO" id="GO:0051028">
    <property type="term" value="P:mRNA transport"/>
    <property type="evidence" value="ECO:0007669"/>
    <property type="project" value="UniProtKB-KW"/>
</dbReference>
<feature type="compositionally biased region" description="Gly residues" evidence="10">
    <location>
        <begin position="455"/>
        <end position="471"/>
    </location>
</feature>
<proteinExistence type="inferred from homology"/>
<dbReference type="Gene3D" id="1.10.10.2360">
    <property type="match status" value="1"/>
</dbReference>
<dbReference type="Pfam" id="PF13634">
    <property type="entry name" value="Nucleoporin_FG"/>
    <property type="match status" value="4"/>
</dbReference>
<gene>
    <name evidence="12" type="ORF">DDE83_007915</name>
</gene>
<keyword evidence="5" id="KW-0509">mRNA transport</keyword>
<dbReference type="InterPro" id="IPR025574">
    <property type="entry name" value="Nucleoporin_FG_rpt"/>
</dbReference>
<comment type="caution">
    <text evidence="12">The sequence shown here is derived from an EMBL/GenBank/DDBJ whole genome shotgun (WGS) entry which is preliminary data.</text>
</comment>
<keyword evidence="4" id="KW-0068">Autocatalytic cleavage</keyword>
<feature type="compositionally biased region" description="Basic and acidic residues" evidence="10">
    <location>
        <begin position="1249"/>
        <end position="1268"/>
    </location>
</feature>
<dbReference type="Gene3D" id="3.30.1610.10">
    <property type="entry name" value="Peptidase S59, nucleoporin"/>
    <property type="match status" value="1"/>
</dbReference>
<feature type="compositionally biased region" description="Polar residues" evidence="10">
    <location>
        <begin position="694"/>
        <end position="710"/>
    </location>
</feature>
<evidence type="ECO:0000259" key="11">
    <source>
        <dbReference type="PROSITE" id="PS51434"/>
    </source>
</evidence>
<dbReference type="GO" id="GO:0006606">
    <property type="term" value="P:protein import into nucleus"/>
    <property type="evidence" value="ECO:0007669"/>
    <property type="project" value="TreeGrafter"/>
</dbReference>
<feature type="compositionally biased region" description="Low complexity" evidence="10">
    <location>
        <begin position="472"/>
        <end position="484"/>
    </location>
</feature>
<feature type="region of interest" description="Disordered" evidence="10">
    <location>
        <begin position="900"/>
        <end position="920"/>
    </location>
</feature>
<feature type="compositionally biased region" description="Gly residues" evidence="10">
    <location>
        <begin position="393"/>
        <end position="402"/>
    </location>
</feature>
<feature type="compositionally biased region" description="Acidic residues" evidence="10">
    <location>
        <begin position="1063"/>
        <end position="1076"/>
    </location>
</feature>
<feature type="region of interest" description="Disordered" evidence="10">
    <location>
        <begin position="1245"/>
        <end position="1281"/>
    </location>
</feature>
<evidence type="ECO:0000256" key="6">
    <source>
        <dbReference type="ARBA" id="ARBA00022927"/>
    </source>
</evidence>
<keyword evidence="7" id="KW-0811">Translocation</keyword>
<dbReference type="PANTHER" id="PTHR23198">
    <property type="entry name" value="NUCLEOPORIN"/>
    <property type="match status" value="1"/>
</dbReference>
<dbReference type="EMBL" id="QGDH01000159">
    <property type="protein sequence ID" value="RAR04271.1"/>
    <property type="molecule type" value="Genomic_DNA"/>
</dbReference>
<dbReference type="OrthoDB" id="3797628at2759"/>
<feature type="region of interest" description="Disordered" evidence="10">
    <location>
        <begin position="1716"/>
        <end position="1736"/>
    </location>
</feature>
<feature type="compositionally biased region" description="Gly residues" evidence="10">
    <location>
        <begin position="624"/>
        <end position="634"/>
    </location>
</feature>
<feature type="compositionally biased region" description="Low complexity" evidence="10">
    <location>
        <begin position="539"/>
        <end position="548"/>
    </location>
</feature>
<feature type="compositionally biased region" description="Gly residues" evidence="10">
    <location>
        <begin position="485"/>
        <end position="495"/>
    </location>
</feature>
<organism evidence="12 13">
    <name type="scientific">Stemphylium lycopersici</name>
    <name type="common">Tomato gray leaf spot disease fungus</name>
    <name type="synonym">Thyrospora lycopersici</name>
    <dbReference type="NCBI Taxonomy" id="183478"/>
    <lineage>
        <taxon>Eukaryota</taxon>
        <taxon>Fungi</taxon>
        <taxon>Dikarya</taxon>
        <taxon>Ascomycota</taxon>
        <taxon>Pezizomycotina</taxon>
        <taxon>Dothideomycetes</taxon>
        <taxon>Pleosporomycetidae</taxon>
        <taxon>Pleosporales</taxon>
        <taxon>Pleosporineae</taxon>
        <taxon>Pleosporaceae</taxon>
        <taxon>Stemphylium</taxon>
    </lineage>
</organism>
<keyword evidence="8" id="KW-0906">Nuclear pore complex</keyword>
<evidence type="ECO:0000256" key="5">
    <source>
        <dbReference type="ARBA" id="ARBA00022816"/>
    </source>
</evidence>
<dbReference type="GO" id="GO:0008139">
    <property type="term" value="F:nuclear localization sequence binding"/>
    <property type="evidence" value="ECO:0007669"/>
    <property type="project" value="TreeGrafter"/>
</dbReference>
<keyword evidence="6" id="KW-0653">Protein transport</keyword>
<accession>A0A364MUU1</accession>
<feature type="compositionally biased region" description="Basic and acidic residues" evidence="10">
    <location>
        <begin position="871"/>
        <end position="881"/>
    </location>
</feature>
<name>A0A364MUU1_STELY</name>
<feature type="compositionally biased region" description="Low complexity" evidence="10">
    <location>
        <begin position="496"/>
        <end position="506"/>
    </location>
</feature>
<feature type="compositionally biased region" description="Polar residues" evidence="10">
    <location>
        <begin position="434"/>
        <end position="444"/>
    </location>
</feature>
<dbReference type="GO" id="GO:0006405">
    <property type="term" value="P:RNA export from nucleus"/>
    <property type="evidence" value="ECO:0007669"/>
    <property type="project" value="TreeGrafter"/>
</dbReference>
<feature type="compositionally biased region" description="Polar residues" evidence="10">
    <location>
        <begin position="664"/>
        <end position="683"/>
    </location>
</feature>
<feature type="region of interest" description="Disordered" evidence="10">
    <location>
        <begin position="580"/>
        <end position="721"/>
    </location>
</feature>
<dbReference type="GO" id="GO:0000973">
    <property type="term" value="P:post-transcriptional tethering of RNA polymerase II gene DNA at nuclear periphery"/>
    <property type="evidence" value="ECO:0007669"/>
    <property type="project" value="TreeGrafter"/>
</dbReference>
<sequence>MSFGGGFGGFGSTNNNNQSTGFGGFGSSNNNNTSGFGSNTNTGSSIFGGANNSGTTGSTMFGGSSSSSPFGGGGGFGANNTNNTAFGSKPFGSSTTGGGLFGGGGGATGGGSAFGGFGSTNNTTTTSAFGSNTASTGGGLFGQNKPATGFGASSTGGGGLFGGGSTGGGFGSTNTNTTTGGFGANTGGAFGGGSNPPANNGTANTPFQAFSEKDGASGNAQYQTITFQQPYQNYSLEELRVADYNQGRRYGNNNGQAGAFGQSTGFGGFGSNNNNNTTTASTGFGGANTNTGGGLFGGGNTTTNTTSAFGQNTGSAFGTNNNTSTGGGLFGQAKPATGGLFGSTNNTSTGTTGGLFGGGSTSNTTGGFGSGGGGFGSSTTGGGGLFGQNKPATGGGLFGGGAATNNTSTPFGGGTTNTGGAFGQSNTGGGGLFGQSNNQASSTPAFGASNTTSNTGGGLFGGGGATGGGFGQNNQTSTQNTTSGGLFGGGGGGFGQNNQQNQQKSGGLFGGASTGATGGGLFGGQSNQSQPASGGLFGGAATNNNNNSTGGGLFGQKPATGGSSLFGGAASTTNTGSTGGGLFGGLGGQNNQQNNGGSSLFGGQNNNQQKPGGLFGGSTNNTNTGGGLFGGGLGQQNNQQSTLGGSLFSSQNQQPQQQQQNNNSLFGASGSSLLNTSMNTNPYGNDALFAGLATPSQSPGPIATPLSSSQKNKKNPILPQHKLNPAASTRLLTPQTKRGGYGFSYSTYGSPANGASQAGNPNFSGSLFANRGLSQSLSKSVSASNLRNSFTPDTSILSPGAFSTTGRNFGNGSLKRLNINRNINAGRTPLFDEPAQKRVSFAAGDSMNGDTNGETAMVVRQDEEDSSPRAGNHDAGRETSRTDMQQVNGNELARVSEDHVLTPKSSSSVNIQPGQDPKPGEYWCSPSIDQLRKMSKQELRSVPNFVVGRQHIGEIKFNHGEPVDLSEVDLNKLFGDIVQLNPRNATVYGETCTCLPKPPLGSALNRPSEIVLGNSWPRNKAGKKDVKHLERLKRVAGTTFVKYNQSTGEWTFTVPHFSSYGLDYDDYSDDEDEDASSELSDVPDTPVDQQHRSSQMTSTPQDDSFASPTQSSPDDTFDFKKGFRGRASVPGGFGDDTMYEDDEDVQDTRGESFLGRRSVGSLDGQQDADYSESESGLAHDQSMAGSVSSPVQTTEQTPAKEDTFKSTLMPKSILKAGQFLKPATGTPSKAQPVFDDDWANQLQRTISPKKQDRQALRESQGHVLREQETQPTKLSQSVRGRQMTTAMDLMDSLFGEPEQQQQQFPQRVGHGIELPYSKRPKKASDLDQLSDVDKDFHSCSKPRFSEANILIYGSKGPAHLEGGVFPTAHEPLVGATKDVRFAKMPTFTDSSPETLSLQKQHTRIYTPDGIPSAKLLTDPAPVEFSSMAKTVALDTTTGVQEQQAWQLLSLLYDDADRVPADIHVEDMKVYRKEKLSEFWKLLVWEDAQKHAQQATSPEERALAQLSCNNVPDACHTLLDGLDCRLATMVAQIGGDETMRQSIATQIEEWRRLDTLSEMEDAHRALYELLSGNCIQAEGKTGAGRENRASTFNISSRFGLDWRRAFGLRLWYGTLVNEPIEMAVAQFADAVRDGREDVKPVPWFVQDNADMGWNDSAAEHREDLLWGILKLYASAKMDLPANIENVLAPENVSGNPFNARLSFQLFQLFKSRQEDASEADERKVAMPTARGDDEGEDKFRRSLQSWTAPGAEDDEQAADPLVELGDKITLTYAASLHTPEHWTTAIWVYSHLSSAPMREHYMRSLVNQFIGSFSLEDGNPTYAHVTGDLHVPATWLHAAAALHAKSNGDALREATHLIKAEELEEAHEVLCRKVGPEAIISRDYDALRELMAGFVAESSVPLPREPVQGWAQGGQIYFDYIELIDLTGQRSTYRVDEDLDARVEELLTKLQRALEIAGRDRLGACGLEERVALMEIAGTVANLITKTPRTNRNSILKLPLTEDLWLKHSIDLSTSYYRNILVSSR</sequence>
<dbReference type="FunFam" id="1.10.10.2360:FF:000001">
    <property type="entry name" value="Nuclear pore complex protein Nup98-Nup96"/>
    <property type="match status" value="1"/>
</dbReference>
<dbReference type="SUPFAM" id="SSF82215">
    <property type="entry name" value="C-terminal autoproteolytic domain of nucleoporin nup98"/>
    <property type="match status" value="1"/>
</dbReference>
<dbReference type="GO" id="GO:0044614">
    <property type="term" value="C:nuclear pore cytoplasmic filaments"/>
    <property type="evidence" value="ECO:0007669"/>
    <property type="project" value="TreeGrafter"/>
</dbReference>
<dbReference type="FunFam" id="1.25.40.690:FF:000003">
    <property type="entry name" value="Nucleoporin SONB, putative"/>
    <property type="match status" value="1"/>
</dbReference>
<dbReference type="InterPro" id="IPR007230">
    <property type="entry name" value="Nup98_auto-Pept-S59_dom"/>
</dbReference>
<evidence type="ECO:0000256" key="2">
    <source>
        <dbReference type="ARBA" id="ARBA00008926"/>
    </source>
</evidence>
<feature type="domain" description="Peptidase S59" evidence="11">
    <location>
        <begin position="919"/>
        <end position="1057"/>
    </location>
</feature>
<protein>
    <submittedName>
        <fullName evidence="12">Nucleoporin nup189</fullName>
    </submittedName>
</protein>
<feature type="compositionally biased region" description="Low complexity" evidence="10">
    <location>
        <begin position="635"/>
        <end position="663"/>
    </location>
</feature>
<dbReference type="GO" id="GO:0034398">
    <property type="term" value="P:telomere tethering at nuclear periphery"/>
    <property type="evidence" value="ECO:0007669"/>
    <property type="project" value="TreeGrafter"/>
</dbReference>
<dbReference type="Proteomes" id="UP000249619">
    <property type="component" value="Unassembled WGS sequence"/>
</dbReference>
<dbReference type="InterPro" id="IPR021967">
    <property type="entry name" value="Nup98_C"/>
</dbReference>
<feature type="region of interest" description="Disordered" evidence="10">
    <location>
        <begin position="351"/>
        <end position="559"/>
    </location>
</feature>
<dbReference type="STRING" id="183478.A0A364MUU1"/>
<dbReference type="Pfam" id="PF12110">
    <property type="entry name" value="Nup96"/>
    <property type="match status" value="1"/>
</dbReference>
<feature type="region of interest" description="Disordered" evidence="10">
    <location>
        <begin position="1063"/>
        <end position="1207"/>
    </location>
</feature>
<dbReference type="Gene3D" id="1.25.40.690">
    <property type="match status" value="1"/>
</dbReference>
<keyword evidence="3" id="KW-0813">Transport</keyword>
<dbReference type="PROSITE" id="PS51434">
    <property type="entry name" value="NUP_C"/>
    <property type="match status" value="1"/>
</dbReference>
<evidence type="ECO:0000256" key="3">
    <source>
        <dbReference type="ARBA" id="ARBA00022448"/>
    </source>
</evidence>
<dbReference type="InterPro" id="IPR036903">
    <property type="entry name" value="Nup98_auto-Pept-S59_dom_sf"/>
</dbReference>
<feature type="compositionally biased region" description="Gly residues" evidence="10">
    <location>
        <begin position="411"/>
        <end position="433"/>
    </location>
</feature>
<evidence type="ECO:0000256" key="7">
    <source>
        <dbReference type="ARBA" id="ARBA00023010"/>
    </source>
</evidence>
<dbReference type="PANTHER" id="PTHR23198:SF6">
    <property type="entry name" value="NUCLEAR PORE COMPLEX PROTEIN NUP98-NUP96"/>
    <property type="match status" value="1"/>
</dbReference>
<feature type="compositionally biased region" description="Polar residues" evidence="10">
    <location>
        <begin position="903"/>
        <end position="913"/>
    </location>
</feature>
<comment type="similarity">
    <text evidence="2">Belongs to the nucleoporin GLFG family.</text>
</comment>
<dbReference type="InterPro" id="IPR037665">
    <property type="entry name" value="Nucleoporin_S59-like"/>
</dbReference>
<feature type="region of interest" description="Disordered" evidence="10">
    <location>
        <begin position="861"/>
        <end position="887"/>
    </location>
</feature>
<dbReference type="GO" id="GO:0017056">
    <property type="term" value="F:structural constituent of nuclear pore"/>
    <property type="evidence" value="ECO:0007669"/>
    <property type="project" value="InterPro"/>
</dbReference>
<evidence type="ECO:0000313" key="12">
    <source>
        <dbReference type="EMBL" id="RAR04271.1"/>
    </source>
</evidence>
<evidence type="ECO:0000256" key="1">
    <source>
        <dbReference type="ARBA" id="ARBA00004567"/>
    </source>
</evidence>
<reference evidence="13" key="1">
    <citation type="submission" date="2018-05" db="EMBL/GenBank/DDBJ databases">
        <title>Draft genome sequence of Stemphylium lycopersici strain CIDEFI 213.</title>
        <authorList>
            <person name="Medina R."/>
            <person name="Franco M.E.E."/>
            <person name="Lucentini C.G."/>
            <person name="Saparrat M.C.N."/>
            <person name="Balatti P.A."/>
        </authorList>
    </citation>
    <scope>NUCLEOTIDE SEQUENCE [LARGE SCALE GENOMIC DNA]</scope>
    <source>
        <strain evidence="13">CIDEFI 213</strain>
    </source>
</reference>
<evidence type="ECO:0000256" key="8">
    <source>
        <dbReference type="ARBA" id="ARBA00023132"/>
    </source>
</evidence>
<keyword evidence="9" id="KW-0539">Nucleus</keyword>
<feature type="compositionally biased region" description="Low complexity" evidence="10">
    <location>
        <begin position="589"/>
        <end position="609"/>
    </location>
</feature>
<keyword evidence="13" id="KW-1185">Reference proteome</keyword>
<evidence type="ECO:0000256" key="9">
    <source>
        <dbReference type="ARBA" id="ARBA00023242"/>
    </source>
</evidence>
<dbReference type="Pfam" id="PF04096">
    <property type="entry name" value="Nucleoporin2"/>
    <property type="match status" value="1"/>
</dbReference>
<evidence type="ECO:0000256" key="4">
    <source>
        <dbReference type="ARBA" id="ARBA00022813"/>
    </source>
</evidence>
<evidence type="ECO:0000256" key="10">
    <source>
        <dbReference type="SAM" id="MobiDB-lite"/>
    </source>
</evidence>